<dbReference type="InterPro" id="IPR017441">
    <property type="entry name" value="Protein_kinase_ATP_BS"/>
</dbReference>
<dbReference type="Gene3D" id="2.90.10.10">
    <property type="entry name" value="Bulb-type lectin domain"/>
    <property type="match status" value="2"/>
</dbReference>
<evidence type="ECO:0000256" key="6">
    <source>
        <dbReference type="SAM" id="SignalP"/>
    </source>
</evidence>
<keyword evidence="5" id="KW-0812">Transmembrane</keyword>
<dbReference type="Gene3D" id="3.30.200.20">
    <property type="entry name" value="Phosphorylase Kinase, domain 1"/>
    <property type="match status" value="1"/>
</dbReference>
<evidence type="ECO:0000313" key="9">
    <source>
        <dbReference type="Proteomes" id="UP000594261"/>
    </source>
</evidence>
<sequence length="535" mass="59203">MHESNITLIMAFFHPPPFVFLLIVQTICVVAQNNSGYVSVGESLIATDDTTSWLSPSGDFAFGFSPLSQNDLFLLSIWFAKIPDKTIVWYANADNPALRGSKVELITDRGLVLTGPQGDELWATNTSVMGELHTLLPTQILERGGVLSSPQSETNFSKGRFQLRFIDNLLLNTINLATDNPNDAYYAAGDSSASSPGKQLVFNESGYIYILKNNSQTFPLNQATVGSTADSNYRATLNFNGVFTQYSHPKTSNANVSWTVIWYLPDNICVSSNVRTGSGTCGYNSICTLKPDRRPMCTCPNGYSLLDPNDQYGSGIPDFIQGCEEDKLSPGKDLYSFEVLINTDWPNSDYEFLKPYIEDQCKTSCMEACMCAVAIFRLGDSCWKKLPLSNGKMDSNLNGGKAFIKIRNNNSITLPDGGLPNPEAKKNQDKLIFMWSMPLGGSVFFNIILIVAICIGAFFLNNKKLKRPRINFNVVEMNLQCFTYKELVEATDGFKEELGRGAFGVVYKGAMQMSSNVLVAVKKLNSLFQESEKEF</sequence>
<feature type="binding site" evidence="4">
    <location>
        <position position="523"/>
    </location>
    <ligand>
        <name>ATP</name>
        <dbReference type="ChEBI" id="CHEBI:30616"/>
    </ligand>
</feature>
<dbReference type="SUPFAM" id="SSF51110">
    <property type="entry name" value="alpha-D-mannose-specific plant lectins"/>
    <property type="match status" value="1"/>
</dbReference>
<keyword evidence="2" id="KW-1015">Disulfide bond</keyword>
<organism evidence="8 9">
    <name type="scientific">Quercus lobata</name>
    <name type="common">Valley oak</name>
    <dbReference type="NCBI Taxonomy" id="97700"/>
    <lineage>
        <taxon>Eukaryota</taxon>
        <taxon>Viridiplantae</taxon>
        <taxon>Streptophyta</taxon>
        <taxon>Embryophyta</taxon>
        <taxon>Tracheophyta</taxon>
        <taxon>Spermatophyta</taxon>
        <taxon>Magnoliopsida</taxon>
        <taxon>eudicotyledons</taxon>
        <taxon>Gunneridae</taxon>
        <taxon>Pentapetalae</taxon>
        <taxon>rosids</taxon>
        <taxon>fabids</taxon>
        <taxon>Fagales</taxon>
        <taxon>Fagaceae</taxon>
        <taxon>Quercus</taxon>
    </lineage>
</organism>
<dbReference type="InterPro" id="IPR011009">
    <property type="entry name" value="Kinase-like_dom_sf"/>
</dbReference>
<keyword evidence="5" id="KW-0472">Membrane</keyword>
<feature type="chain" id="PRO_5029697798" description="Bulb-type lectin domain-containing protein" evidence="6">
    <location>
        <begin position="32"/>
        <end position="535"/>
    </location>
</feature>
<dbReference type="InterPro" id="IPR036426">
    <property type="entry name" value="Bulb-type_lectin_dom_sf"/>
</dbReference>
<name>A0A7N2LMT5_QUELO</name>
<evidence type="ECO:0000313" key="8">
    <source>
        <dbReference type="EnsemblPlants" id="QL05p009946:mrna"/>
    </source>
</evidence>
<dbReference type="Gramene" id="QL05p009946:mrna">
    <property type="protein sequence ID" value="QL05p009946:mrna"/>
    <property type="gene ID" value="QL05p009946"/>
</dbReference>
<dbReference type="SUPFAM" id="SSF56112">
    <property type="entry name" value="Protein kinase-like (PK-like)"/>
    <property type="match status" value="1"/>
</dbReference>
<feature type="signal peptide" evidence="6">
    <location>
        <begin position="1"/>
        <end position="31"/>
    </location>
</feature>
<dbReference type="AlphaFoldDB" id="A0A7N2LMT5"/>
<accession>A0A7N2LMT5</accession>
<reference evidence="8 9" key="1">
    <citation type="journal article" date="2016" name="G3 (Bethesda)">
        <title>First Draft Assembly and Annotation of the Genome of a California Endemic Oak Quercus lobata Nee (Fagaceae).</title>
        <authorList>
            <person name="Sork V.L."/>
            <person name="Fitz-Gibbon S.T."/>
            <person name="Puiu D."/>
            <person name="Crepeau M."/>
            <person name="Gugger P.F."/>
            <person name="Sherman R."/>
            <person name="Stevens K."/>
            <person name="Langley C.H."/>
            <person name="Pellegrini M."/>
            <person name="Salzberg S.L."/>
        </authorList>
    </citation>
    <scope>NUCLEOTIDE SEQUENCE [LARGE SCALE GENOMIC DNA]</scope>
    <source>
        <strain evidence="8 9">cv. SW786</strain>
    </source>
</reference>
<reference evidence="8" key="2">
    <citation type="submission" date="2021-01" db="UniProtKB">
        <authorList>
            <consortium name="EnsemblPlants"/>
        </authorList>
    </citation>
    <scope>IDENTIFICATION</scope>
</reference>
<proteinExistence type="predicted"/>
<dbReference type="PANTHER" id="PTHR47976">
    <property type="entry name" value="G-TYPE LECTIN S-RECEPTOR-LIKE SERINE/THREONINE-PROTEIN KINASE SD2-5"/>
    <property type="match status" value="1"/>
</dbReference>
<keyword evidence="4" id="KW-0067">ATP-binding</keyword>
<dbReference type="GO" id="GO:0005524">
    <property type="term" value="F:ATP binding"/>
    <property type="evidence" value="ECO:0007669"/>
    <property type="project" value="UniProtKB-UniRule"/>
</dbReference>
<dbReference type="InParanoid" id="A0A7N2LMT5"/>
<dbReference type="PANTHER" id="PTHR47976:SF15">
    <property type="entry name" value="G-TYPE LECTIN S-RECEPTOR-LIKE SERINE_THREONINE-PROTEIN KINASE RLK1"/>
    <property type="match status" value="1"/>
</dbReference>
<protein>
    <recommendedName>
        <fullName evidence="7">Bulb-type lectin domain-containing protein</fullName>
    </recommendedName>
</protein>
<dbReference type="InterPro" id="IPR051343">
    <property type="entry name" value="G-type_lectin_kinases/EP1-like"/>
</dbReference>
<dbReference type="OMA" id="PLENTRF"/>
<keyword evidence="5" id="KW-1133">Transmembrane helix</keyword>
<dbReference type="InterPro" id="IPR001480">
    <property type="entry name" value="Bulb-type_lectin_dom"/>
</dbReference>
<evidence type="ECO:0000259" key="7">
    <source>
        <dbReference type="PROSITE" id="PS50927"/>
    </source>
</evidence>
<dbReference type="Proteomes" id="UP000594261">
    <property type="component" value="Chromosome 5"/>
</dbReference>
<dbReference type="EMBL" id="LRBV02000005">
    <property type="status" value="NOT_ANNOTATED_CDS"/>
    <property type="molecule type" value="Genomic_DNA"/>
</dbReference>
<keyword evidence="9" id="KW-1185">Reference proteome</keyword>
<feature type="domain" description="Bulb-type lectin" evidence="7">
    <location>
        <begin position="35"/>
        <end position="161"/>
    </location>
</feature>
<keyword evidence="3" id="KW-0325">Glycoprotein</keyword>
<keyword evidence="1 6" id="KW-0732">Signal</keyword>
<dbReference type="FunFam" id="2.90.10.30:FF:000001">
    <property type="entry name" value="Serine/threonine-protein kinase"/>
    <property type="match status" value="1"/>
</dbReference>
<dbReference type="SMART" id="SM00108">
    <property type="entry name" value="B_lectin"/>
    <property type="match status" value="1"/>
</dbReference>
<feature type="transmembrane region" description="Helical" evidence="5">
    <location>
        <begin position="432"/>
        <end position="460"/>
    </location>
</feature>
<evidence type="ECO:0000256" key="2">
    <source>
        <dbReference type="ARBA" id="ARBA00023157"/>
    </source>
</evidence>
<dbReference type="PROSITE" id="PS00107">
    <property type="entry name" value="PROTEIN_KINASE_ATP"/>
    <property type="match status" value="1"/>
</dbReference>
<keyword evidence="4" id="KW-0547">Nucleotide-binding</keyword>
<dbReference type="EnsemblPlants" id="QL05p009946:mrna">
    <property type="protein sequence ID" value="QL05p009946:mrna"/>
    <property type="gene ID" value="QL05p009946"/>
</dbReference>
<evidence type="ECO:0000256" key="1">
    <source>
        <dbReference type="ARBA" id="ARBA00022729"/>
    </source>
</evidence>
<evidence type="ECO:0000256" key="5">
    <source>
        <dbReference type="SAM" id="Phobius"/>
    </source>
</evidence>
<evidence type="ECO:0000256" key="3">
    <source>
        <dbReference type="ARBA" id="ARBA00023180"/>
    </source>
</evidence>
<dbReference type="PROSITE" id="PS50927">
    <property type="entry name" value="BULB_LECTIN"/>
    <property type="match status" value="1"/>
</dbReference>
<evidence type="ECO:0000256" key="4">
    <source>
        <dbReference type="PROSITE-ProRule" id="PRU10141"/>
    </source>
</evidence>